<reference evidence="3" key="1">
    <citation type="submission" date="2023-03" db="EMBL/GenBank/DDBJ databases">
        <title>Massive genome expansion in bonnet fungi (Mycena s.s.) driven by repeated elements and novel gene families across ecological guilds.</title>
        <authorList>
            <consortium name="Lawrence Berkeley National Laboratory"/>
            <person name="Harder C.B."/>
            <person name="Miyauchi S."/>
            <person name="Viragh M."/>
            <person name="Kuo A."/>
            <person name="Thoen E."/>
            <person name="Andreopoulos B."/>
            <person name="Lu D."/>
            <person name="Skrede I."/>
            <person name="Drula E."/>
            <person name="Henrissat B."/>
            <person name="Morin E."/>
            <person name="Kohler A."/>
            <person name="Barry K."/>
            <person name="LaButti K."/>
            <person name="Morin E."/>
            <person name="Salamov A."/>
            <person name="Lipzen A."/>
            <person name="Mereny Z."/>
            <person name="Hegedus B."/>
            <person name="Baldrian P."/>
            <person name="Stursova M."/>
            <person name="Weitz H."/>
            <person name="Taylor A."/>
            <person name="Grigoriev I.V."/>
            <person name="Nagy L.G."/>
            <person name="Martin F."/>
            <person name="Kauserud H."/>
        </authorList>
    </citation>
    <scope>NUCLEOTIDE SEQUENCE</scope>
    <source>
        <strain evidence="3">CBHHK173m</strain>
    </source>
</reference>
<gene>
    <name evidence="3" type="ORF">B0H15DRAFT_853061</name>
</gene>
<feature type="chain" id="PRO_5042049236" description="Secreted protein" evidence="2">
    <location>
        <begin position="20"/>
        <end position="107"/>
    </location>
</feature>
<protein>
    <recommendedName>
        <fullName evidence="5">Secreted protein</fullName>
    </recommendedName>
</protein>
<feature type="compositionally biased region" description="Basic residues" evidence="1">
    <location>
        <begin position="47"/>
        <end position="57"/>
    </location>
</feature>
<feature type="signal peptide" evidence="2">
    <location>
        <begin position="1"/>
        <end position="19"/>
    </location>
</feature>
<sequence length="107" mass="11843">PRRWCAHACFVLCMQLSPPVPNGDSASIACVRHTLDGAVGAAVSRGNSRRHGVRRPHTLPEAAWTSRTYRSSHRRGRLRSARPSAHGETRSAIGDSRTARARPRRRL</sequence>
<keyword evidence="2" id="KW-0732">Signal</keyword>
<name>A0AAD6TXZ3_9AGAR</name>
<feature type="compositionally biased region" description="Basic residues" evidence="1">
    <location>
        <begin position="70"/>
        <end position="80"/>
    </location>
</feature>
<dbReference type="Proteomes" id="UP001222325">
    <property type="component" value="Unassembled WGS sequence"/>
</dbReference>
<feature type="non-terminal residue" evidence="3">
    <location>
        <position position="1"/>
    </location>
</feature>
<evidence type="ECO:0000313" key="3">
    <source>
        <dbReference type="EMBL" id="KAJ7082220.1"/>
    </source>
</evidence>
<comment type="caution">
    <text evidence="3">The sequence shown here is derived from an EMBL/GenBank/DDBJ whole genome shotgun (WGS) entry which is preliminary data.</text>
</comment>
<evidence type="ECO:0000313" key="4">
    <source>
        <dbReference type="Proteomes" id="UP001222325"/>
    </source>
</evidence>
<dbReference type="EMBL" id="JARJCN010000046">
    <property type="protein sequence ID" value="KAJ7082220.1"/>
    <property type="molecule type" value="Genomic_DNA"/>
</dbReference>
<feature type="non-terminal residue" evidence="3">
    <location>
        <position position="107"/>
    </location>
</feature>
<dbReference type="AlphaFoldDB" id="A0AAD6TXZ3"/>
<evidence type="ECO:0000256" key="1">
    <source>
        <dbReference type="SAM" id="MobiDB-lite"/>
    </source>
</evidence>
<proteinExistence type="predicted"/>
<keyword evidence="4" id="KW-1185">Reference proteome</keyword>
<organism evidence="3 4">
    <name type="scientific">Mycena belliarum</name>
    <dbReference type="NCBI Taxonomy" id="1033014"/>
    <lineage>
        <taxon>Eukaryota</taxon>
        <taxon>Fungi</taxon>
        <taxon>Dikarya</taxon>
        <taxon>Basidiomycota</taxon>
        <taxon>Agaricomycotina</taxon>
        <taxon>Agaricomycetes</taxon>
        <taxon>Agaricomycetidae</taxon>
        <taxon>Agaricales</taxon>
        <taxon>Marasmiineae</taxon>
        <taxon>Mycenaceae</taxon>
        <taxon>Mycena</taxon>
    </lineage>
</organism>
<evidence type="ECO:0000256" key="2">
    <source>
        <dbReference type="SAM" id="SignalP"/>
    </source>
</evidence>
<feature type="region of interest" description="Disordered" evidence="1">
    <location>
        <begin position="46"/>
        <end position="107"/>
    </location>
</feature>
<evidence type="ECO:0008006" key="5">
    <source>
        <dbReference type="Google" id="ProtNLM"/>
    </source>
</evidence>
<accession>A0AAD6TXZ3</accession>